<comment type="caution">
    <text evidence="2">The sequence shown here is derived from an EMBL/GenBank/DDBJ whole genome shotgun (WGS) entry which is preliminary data.</text>
</comment>
<feature type="transmembrane region" description="Helical" evidence="1">
    <location>
        <begin position="80"/>
        <end position="98"/>
    </location>
</feature>
<dbReference type="OrthoDB" id="9803832at2"/>
<organism evidence="2 3">
    <name type="scientific">Labedella phragmitis</name>
    <dbReference type="NCBI Taxonomy" id="2498849"/>
    <lineage>
        <taxon>Bacteria</taxon>
        <taxon>Bacillati</taxon>
        <taxon>Actinomycetota</taxon>
        <taxon>Actinomycetes</taxon>
        <taxon>Micrococcales</taxon>
        <taxon>Microbacteriaceae</taxon>
        <taxon>Labedella</taxon>
    </lineage>
</organism>
<dbReference type="PANTHER" id="PTHR38446:SF1">
    <property type="entry name" value="BLL0914 PROTEIN"/>
    <property type="match status" value="1"/>
</dbReference>
<feature type="transmembrane region" description="Helical" evidence="1">
    <location>
        <begin position="110"/>
        <end position="129"/>
    </location>
</feature>
<evidence type="ECO:0000256" key="1">
    <source>
        <dbReference type="SAM" id="Phobius"/>
    </source>
</evidence>
<dbReference type="EMBL" id="RZNB01000006">
    <property type="protein sequence ID" value="RWZ46517.1"/>
    <property type="molecule type" value="Genomic_DNA"/>
</dbReference>
<sequence length="132" mass="13851">MEILITATAVLSAAVHVLIFYWESVAWTRPAVWKRFGLPSQQDAETTKALAYNQGFYNLFLAIGALLGVILYAAGLVGAGLAIGLFSVGSMVAAALVLVSSGRGRVRSALVQATFPLLTVVLVLVRLATSAS</sequence>
<dbReference type="AlphaFoldDB" id="A0A444PQ05"/>
<accession>A0A444PQ05</accession>
<dbReference type="RefSeq" id="WP_128495868.1">
    <property type="nucleotide sequence ID" value="NZ_RZNB01000006.1"/>
</dbReference>
<evidence type="ECO:0000313" key="2">
    <source>
        <dbReference type="EMBL" id="RWZ46517.1"/>
    </source>
</evidence>
<dbReference type="InterPro" id="IPR009732">
    <property type="entry name" value="DUF1304"/>
</dbReference>
<dbReference type="Pfam" id="PF06993">
    <property type="entry name" value="DUF1304"/>
    <property type="match status" value="1"/>
</dbReference>
<keyword evidence="1" id="KW-1133">Transmembrane helix</keyword>
<feature type="transmembrane region" description="Helical" evidence="1">
    <location>
        <begin position="6"/>
        <end position="25"/>
    </location>
</feature>
<feature type="transmembrane region" description="Helical" evidence="1">
    <location>
        <begin position="56"/>
        <end position="74"/>
    </location>
</feature>
<dbReference type="Proteomes" id="UP000288547">
    <property type="component" value="Unassembled WGS sequence"/>
</dbReference>
<evidence type="ECO:0000313" key="3">
    <source>
        <dbReference type="Proteomes" id="UP000288547"/>
    </source>
</evidence>
<reference evidence="2 3" key="1">
    <citation type="submission" date="2018-12" db="EMBL/GenBank/DDBJ databases">
        <authorList>
            <person name="Li F."/>
        </authorList>
    </citation>
    <scope>NUCLEOTIDE SEQUENCE [LARGE SCALE GENOMIC DNA]</scope>
    <source>
        <strain evidence="2 3">11W25H-1</strain>
    </source>
</reference>
<keyword evidence="3" id="KW-1185">Reference proteome</keyword>
<gene>
    <name evidence="2" type="ORF">ELQ90_13780</name>
</gene>
<keyword evidence="1" id="KW-0812">Transmembrane</keyword>
<dbReference type="PANTHER" id="PTHR38446">
    <property type="entry name" value="BLL0914 PROTEIN"/>
    <property type="match status" value="1"/>
</dbReference>
<keyword evidence="1" id="KW-0472">Membrane</keyword>
<protein>
    <submittedName>
        <fullName evidence="2">DUF1304 domain-containing protein</fullName>
    </submittedName>
</protein>
<proteinExistence type="predicted"/>
<name>A0A444PQ05_9MICO</name>